<dbReference type="EMBL" id="PFBX01000025">
    <property type="protein sequence ID" value="PIT87502.1"/>
    <property type="molecule type" value="Genomic_DNA"/>
</dbReference>
<name>A0A2M6W3Y9_9BACT</name>
<dbReference type="Proteomes" id="UP000231183">
    <property type="component" value="Unassembled WGS sequence"/>
</dbReference>
<evidence type="ECO:0000313" key="1">
    <source>
        <dbReference type="EMBL" id="PIT87502.1"/>
    </source>
</evidence>
<evidence type="ECO:0000313" key="2">
    <source>
        <dbReference type="Proteomes" id="UP000231183"/>
    </source>
</evidence>
<protein>
    <submittedName>
        <fullName evidence="1">Uncharacterized protein</fullName>
    </submittedName>
</protein>
<reference evidence="2" key="1">
    <citation type="submission" date="2017-09" db="EMBL/GenBank/DDBJ databases">
        <title>Depth-based differentiation of microbial function through sediment-hosted aquifers and enrichment of novel symbionts in the deep terrestrial subsurface.</title>
        <authorList>
            <person name="Probst A.J."/>
            <person name="Ladd B."/>
            <person name="Jarett J.K."/>
            <person name="Geller-Mcgrath D.E."/>
            <person name="Sieber C.M.K."/>
            <person name="Emerson J.B."/>
            <person name="Anantharaman K."/>
            <person name="Thomas B.C."/>
            <person name="Malmstrom R."/>
            <person name="Stieglmeier M."/>
            <person name="Klingl A."/>
            <person name="Woyke T."/>
            <person name="Ryan C.M."/>
            <person name="Banfield J.F."/>
        </authorList>
    </citation>
    <scope>NUCLEOTIDE SEQUENCE [LARGE SCALE GENOMIC DNA]</scope>
</reference>
<proteinExistence type="predicted"/>
<dbReference type="AlphaFoldDB" id="A0A2M6W3Y9"/>
<organism evidence="1 2">
    <name type="scientific">Candidatus Magasanikbacteria bacterium CG10_big_fil_rev_8_21_14_0_10_40_10</name>
    <dbReference type="NCBI Taxonomy" id="1974648"/>
    <lineage>
        <taxon>Bacteria</taxon>
        <taxon>Candidatus Magasanikiibacteriota</taxon>
    </lineage>
</organism>
<accession>A0A2M6W3Y9</accession>
<comment type="caution">
    <text evidence="1">The sequence shown here is derived from an EMBL/GenBank/DDBJ whole genome shotgun (WGS) entry which is preliminary data.</text>
</comment>
<gene>
    <name evidence="1" type="ORF">COU31_02565</name>
</gene>
<sequence length="301" mass="35211">MKHNYSLSAAREHAKNNVALVLRRLRLSNFVPLEDVENELRRVETPFQSLLLLGILDRIASRNDEKTLRLYFSAITEWKNHLPHDDLDGMTPTEILEKYPPGPYEMDFIGGLMREYESRLNALKKSEHRLGFDINADFAQFQEAYLNRIPAAPYFRGGMPRTMRALIVEERHRAGHPEKDIEKVGVQIFAENVGDGAVDKIDEIEAVYVDHLKELDAMKRAGGRPDQRRVRAIRKQFEHDEPFHRTAREPHRFYLNYAMLLLLDEEPKETVLHFISLSLLHKPDYEVARKVRRNIRSRTTF</sequence>